<evidence type="ECO:0000256" key="1">
    <source>
        <dbReference type="ARBA" id="ARBA00004990"/>
    </source>
</evidence>
<keyword evidence="8" id="KW-0963">Cytoplasm</keyword>
<dbReference type="PANTHER" id="PTHR21299:SF1">
    <property type="entry name" value="PANTOATE--BETA-ALANINE LIGASE"/>
    <property type="match status" value="1"/>
</dbReference>
<keyword evidence="5 8" id="KW-0547">Nucleotide-binding</keyword>
<dbReference type="Pfam" id="PF02569">
    <property type="entry name" value="Pantoate_ligase"/>
    <property type="match status" value="1"/>
</dbReference>
<feature type="binding site" evidence="8">
    <location>
        <position position="184"/>
    </location>
    <ligand>
        <name>ATP</name>
        <dbReference type="ChEBI" id="CHEBI:30616"/>
    </ligand>
</feature>
<dbReference type="EC" id="6.3.2.1" evidence="8"/>
<comment type="similarity">
    <text evidence="2 8">Belongs to the pantothenate synthetase family.</text>
</comment>
<feature type="binding site" evidence="8">
    <location>
        <begin position="155"/>
        <end position="158"/>
    </location>
    <ligand>
        <name>ATP</name>
        <dbReference type="ChEBI" id="CHEBI:30616"/>
    </ligand>
</feature>
<reference evidence="10" key="1">
    <citation type="submission" date="2016-11" db="EMBL/GenBank/DDBJ databases">
        <authorList>
            <person name="Varghese N."/>
            <person name="Submissions S."/>
        </authorList>
    </citation>
    <scope>NUCLEOTIDE SEQUENCE [LARGE SCALE GENOMIC DNA]</scope>
    <source>
        <strain evidence="10">DSM 26349</strain>
    </source>
</reference>
<evidence type="ECO:0000256" key="4">
    <source>
        <dbReference type="ARBA" id="ARBA00022655"/>
    </source>
</evidence>
<gene>
    <name evidence="8" type="primary">panC</name>
    <name evidence="9" type="ORF">SAMN04487908_10154</name>
</gene>
<sequence>MVIHTTKETLTQALSLKRNNARKAGKNYKIGFVPTMGALHEGHLSLVLKALEENDVVVVSIFVNPTQFNNSNDLEKYPRTPEKDLSLLEGITKDLIIYLPQVFDIYGDDVASKQYDFEGLEFEMEGKHRKGHFDGVGTVLTKFFQIVEPTKAYFGEKDFQQLQIVKKLVAVNKIPVEIVGCPILREENGLAMSSRNARLTKQQFEEASLIYKSLTEVREKFDSHSIADLNKIVAERFLQNEDIQLEYFEIANEDTLKTALEKANATKYRAFIAAFLGEVRLIDNMPLN</sequence>
<keyword evidence="3 8" id="KW-0436">Ligase</keyword>
<feature type="binding site" evidence="8">
    <location>
        <begin position="192"/>
        <end position="195"/>
    </location>
    <ligand>
        <name>ATP</name>
        <dbReference type="ChEBI" id="CHEBI:30616"/>
    </ligand>
</feature>
<dbReference type="NCBIfam" id="TIGR00018">
    <property type="entry name" value="panC"/>
    <property type="match status" value="1"/>
</dbReference>
<comment type="miscellaneous">
    <text evidence="8">The reaction proceeds by a bi uni uni bi ping pong mechanism.</text>
</comment>
<accession>A0A1M6A2U7</accession>
<comment type="catalytic activity">
    <reaction evidence="7 8">
        <text>(R)-pantoate + beta-alanine + ATP = (R)-pantothenate + AMP + diphosphate + H(+)</text>
        <dbReference type="Rhea" id="RHEA:10912"/>
        <dbReference type="ChEBI" id="CHEBI:15378"/>
        <dbReference type="ChEBI" id="CHEBI:15980"/>
        <dbReference type="ChEBI" id="CHEBI:29032"/>
        <dbReference type="ChEBI" id="CHEBI:30616"/>
        <dbReference type="ChEBI" id="CHEBI:33019"/>
        <dbReference type="ChEBI" id="CHEBI:57966"/>
        <dbReference type="ChEBI" id="CHEBI:456215"/>
        <dbReference type="EC" id="6.3.2.1"/>
    </reaction>
</comment>
<evidence type="ECO:0000256" key="7">
    <source>
        <dbReference type="ARBA" id="ARBA00048258"/>
    </source>
</evidence>
<evidence type="ECO:0000256" key="2">
    <source>
        <dbReference type="ARBA" id="ARBA00009256"/>
    </source>
</evidence>
<dbReference type="PANTHER" id="PTHR21299">
    <property type="entry name" value="CYTIDYLATE KINASE/PANTOATE-BETA-ALANINE LIGASE"/>
    <property type="match status" value="1"/>
</dbReference>
<dbReference type="UniPathway" id="UPA00028">
    <property type="reaction ID" value="UER00005"/>
</dbReference>
<feature type="active site" description="Proton donor" evidence="8">
    <location>
        <position position="43"/>
    </location>
</feature>
<dbReference type="GO" id="GO:0015940">
    <property type="term" value="P:pantothenate biosynthetic process"/>
    <property type="evidence" value="ECO:0007669"/>
    <property type="project" value="UniProtKB-UniRule"/>
</dbReference>
<dbReference type="Gene3D" id="3.30.1300.10">
    <property type="entry name" value="Pantoate-beta-alanine ligase, C-terminal domain"/>
    <property type="match status" value="1"/>
</dbReference>
<dbReference type="Gene3D" id="3.40.50.620">
    <property type="entry name" value="HUPs"/>
    <property type="match status" value="1"/>
</dbReference>
<name>A0A1M6A2U7_9FLAO</name>
<evidence type="ECO:0000313" key="10">
    <source>
        <dbReference type="Proteomes" id="UP000184172"/>
    </source>
</evidence>
<dbReference type="NCBIfam" id="TIGR00125">
    <property type="entry name" value="cyt_tran_rel"/>
    <property type="match status" value="1"/>
</dbReference>
<comment type="pathway">
    <text evidence="1 8">Cofactor biosynthesis; (R)-pantothenate biosynthesis; (R)-pantothenate from (R)-pantoate and beta-alanine: step 1/1.</text>
</comment>
<dbReference type="GO" id="GO:0004592">
    <property type="term" value="F:pantoate-beta-alanine ligase activity"/>
    <property type="evidence" value="ECO:0007669"/>
    <property type="project" value="UniProtKB-UniRule"/>
</dbReference>
<dbReference type="InterPro" id="IPR003721">
    <property type="entry name" value="Pantoate_ligase"/>
</dbReference>
<dbReference type="GO" id="GO:0005524">
    <property type="term" value="F:ATP binding"/>
    <property type="evidence" value="ECO:0007669"/>
    <property type="project" value="UniProtKB-KW"/>
</dbReference>
<evidence type="ECO:0000256" key="6">
    <source>
        <dbReference type="ARBA" id="ARBA00022840"/>
    </source>
</evidence>
<protein>
    <recommendedName>
        <fullName evidence="8">Pantothenate synthetase</fullName>
        <shortName evidence="8">PS</shortName>
        <ecNumber evidence="8">6.3.2.1</ecNumber>
    </recommendedName>
    <alternativeName>
        <fullName evidence="8">Pantoate--beta-alanine ligase</fullName>
    </alternativeName>
    <alternativeName>
        <fullName evidence="8">Pantoate-activating enzyme</fullName>
    </alternativeName>
</protein>
<feature type="binding site" evidence="8">
    <location>
        <position position="67"/>
    </location>
    <ligand>
        <name>beta-alanine</name>
        <dbReference type="ChEBI" id="CHEBI:57966"/>
    </ligand>
</feature>
<dbReference type="InterPro" id="IPR004821">
    <property type="entry name" value="Cyt_trans-like"/>
</dbReference>
<evidence type="ECO:0000256" key="8">
    <source>
        <dbReference type="HAMAP-Rule" id="MF_00158"/>
    </source>
</evidence>
<keyword evidence="4 8" id="KW-0566">Pantothenate biosynthesis</keyword>
<comment type="function">
    <text evidence="8">Catalyzes the condensation of pantoate with beta-alanine in an ATP-dependent reaction via a pantoyl-adenylate intermediate.</text>
</comment>
<dbReference type="Proteomes" id="UP000184172">
    <property type="component" value="Unassembled WGS sequence"/>
</dbReference>
<dbReference type="InterPro" id="IPR042176">
    <property type="entry name" value="Pantoate_ligase_C"/>
</dbReference>
<feature type="binding site" evidence="8">
    <location>
        <position position="67"/>
    </location>
    <ligand>
        <name>(R)-pantoate</name>
        <dbReference type="ChEBI" id="CHEBI:15980"/>
    </ligand>
</feature>
<dbReference type="RefSeq" id="WP_073213676.1">
    <property type="nucleotide sequence ID" value="NZ_FNNS01000002.1"/>
</dbReference>
<comment type="subcellular location">
    <subcellularLocation>
        <location evidence="8">Cytoplasm</location>
    </subcellularLocation>
</comment>
<dbReference type="STRING" id="797419.SAMN05216556_10254"/>
<dbReference type="EMBL" id="FQYV01000001">
    <property type="protein sequence ID" value="SHI30834.1"/>
    <property type="molecule type" value="Genomic_DNA"/>
</dbReference>
<dbReference type="CDD" id="cd00560">
    <property type="entry name" value="PanC"/>
    <property type="match status" value="1"/>
</dbReference>
<evidence type="ECO:0000256" key="5">
    <source>
        <dbReference type="ARBA" id="ARBA00022741"/>
    </source>
</evidence>
<keyword evidence="6 8" id="KW-0067">ATP-binding</keyword>
<evidence type="ECO:0000313" key="9">
    <source>
        <dbReference type="EMBL" id="SHI30834.1"/>
    </source>
</evidence>
<evidence type="ECO:0000256" key="3">
    <source>
        <dbReference type="ARBA" id="ARBA00022598"/>
    </source>
</evidence>
<feature type="binding site" evidence="8">
    <location>
        <begin position="36"/>
        <end position="43"/>
    </location>
    <ligand>
        <name>ATP</name>
        <dbReference type="ChEBI" id="CHEBI:30616"/>
    </ligand>
</feature>
<proteinExistence type="inferred from homology"/>
<feature type="binding site" evidence="8">
    <location>
        <position position="161"/>
    </location>
    <ligand>
        <name>(R)-pantoate</name>
        <dbReference type="ChEBI" id="CHEBI:15980"/>
    </ligand>
</feature>
<dbReference type="InterPro" id="IPR014729">
    <property type="entry name" value="Rossmann-like_a/b/a_fold"/>
</dbReference>
<dbReference type="SUPFAM" id="SSF52374">
    <property type="entry name" value="Nucleotidylyl transferase"/>
    <property type="match status" value="1"/>
</dbReference>
<keyword evidence="10" id="KW-1185">Reference proteome</keyword>
<comment type="subunit">
    <text evidence="8">Homodimer.</text>
</comment>
<organism evidence="9 10">
    <name type="scientific">Aequorivita viscosa</name>
    <dbReference type="NCBI Taxonomy" id="797419"/>
    <lineage>
        <taxon>Bacteria</taxon>
        <taxon>Pseudomonadati</taxon>
        <taxon>Bacteroidota</taxon>
        <taxon>Flavobacteriia</taxon>
        <taxon>Flavobacteriales</taxon>
        <taxon>Flavobacteriaceae</taxon>
        <taxon>Aequorivita</taxon>
    </lineage>
</organism>
<dbReference type="AlphaFoldDB" id="A0A1M6A2U7"/>
<dbReference type="OrthoDB" id="9773087at2"/>
<dbReference type="HAMAP" id="MF_00158">
    <property type="entry name" value="PanC"/>
    <property type="match status" value="1"/>
</dbReference>
<dbReference type="GO" id="GO:0005829">
    <property type="term" value="C:cytosol"/>
    <property type="evidence" value="ECO:0007669"/>
    <property type="project" value="TreeGrafter"/>
</dbReference>